<proteinExistence type="predicted"/>
<dbReference type="AlphaFoldDB" id="A0A0D8XPI6"/>
<evidence type="ECO:0000313" key="3">
    <source>
        <dbReference type="Proteomes" id="UP000053766"/>
    </source>
</evidence>
<reference evidence="2 3" key="1">
    <citation type="submission" date="2013-11" db="EMBL/GenBank/DDBJ databases">
        <title>Draft genome of the bovine lungworm Dictyocaulus viviparus.</title>
        <authorList>
            <person name="Mitreva M."/>
        </authorList>
    </citation>
    <scope>NUCLEOTIDE SEQUENCE [LARGE SCALE GENOMIC DNA]</scope>
    <source>
        <strain evidence="2 3">HannoverDv2000</strain>
    </source>
</reference>
<dbReference type="OrthoDB" id="5853022at2759"/>
<keyword evidence="3" id="KW-1185">Reference proteome</keyword>
<dbReference type="Proteomes" id="UP000053766">
    <property type="component" value="Unassembled WGS sequence"/>
</dbReference>
<organism evidence="2 3">
    <name type="scientific">Dictyocaulus viviparus</name>
    <name type="common">Bovine lungworm</name>
    <dbReference type="NCBI Taxonomy" id="29172"/>
    <lineage>
        <taxon>Eukaryota</taxon>
        <taxon>Metazoa</taxon>
        <taxon>Ecdysozoa</taxon>
        <taxon>Nematoda</taxon>
        <taxon>Chromadorea</taxon>
        <taxon>Rhabditida</taxon>
        <taxon>Rhabditina</taxon>
        <taxon>Rhabditomorpha</taxon>
        <taxon>Strongyloidea</taxon>
        <taxon>Metastrongylidae</taxon>
        <taxon>Dictyocaulus</taxon>
    </lineage>
</organism>
<evidence type="ECO:0000313" key="2">
    <source>
        <dbReference type="EMBL" id="KJH46563.1"/>
    </source>
</evidence>
<name>A0A0D8XPI6_DICVI</name>
<feature type="compositionally biased region" description="Polar residues" evidence="1">
    <location>
        <begin position="143"/>
        <end position="159"/>
    </location>
</feature>
<gene>
    <name evidence="2" type="ORF">DICVIV_07381</name>
</gene>
<accession>A0A0D8XPI6</accession>
<evidence type="ECO:0000256" key="1">
    <source>
        <dbReference type="SAM" id="MobiDB-lite"/>
    </source>
</evidence>
<sequence>MNILYIFPTLQSNGSLSKNGSTNALPDVAVATGRNTAASAVVSSTVPPSAAPPLNFNVPPPNVTSGSVAARAPYMQSSSFLGPPAGTSNPAQAQDFTKTITNMITSALKAPVNSGASAFGARPSMRTFGAGMSLMNAPPPLNVNDNGTSGDVEWTNTRGRYQYRGKPGYSKRHGNDRRGERQRDGTPRSFDSPKQ</sequence>
<protein>
    <submittedName>
        <fullName evidence="2">Uncharacterized protein</fullName>
    </submittedName>
</protein>
<dbReference type="STRING" id="29172.A0A0D8XPI6"/>
<feature type="compositionally biased region" description="Basic and acidic residues" evidence="1">
    <location>
        <begin position="176"/>
        <end position="195"/>
    </location>
</feature>
<reference evidence="3" key="2">
    <citation type="journal article" date="2016" name="Sci. Rep.">
        <title>Dictyocaulus viviparus genome, variome and transcriptome elucidate lungworm biology and support future intervention.</title>
        <authorList>
            <person name="McNulty S.N."/>
            <person name="Strube C."/>
            <person name="Rosa B.A."/>
            <person name="Martin J.C."/>
            <person name="Tyagi R."/>
            <person name="Choi Y.J."/>
            <person name="Wang Q."/>
            <person name="Hallsworth Pepin K."/>
            <person name="Zhang X."/>
            <person name="Ozersky P."/>
            <person name="Wilson R.K."/>
            <person name="Sternberg P.W."/>
            <person name="Gasser R.B."/>
            <person name="Mitreva M."/>
        </authorList>
    </citation>
    <scope>NUCLEOTIDE SEQUENCE [LARGE SCALE GENOMIC DNA]</scope>
    <source>
        <strain evidence="3">HannoverDv2000</strain>
    </source>
</reference>
<dbReference type="EMBL" id="KN716346">
    <property type="protein sequence ID" value="KJH46563.1"/>
    <property type="molecule type" value="Genomic_DNA"/>
</dbReference>
<feature type="region of interest" description="Disordered" evidence="1">
    <location>
        <begin position="139"/>
        <end position="195"/>
    </location>
</feature>